<keyword evidence="7 13" id="KW-0031">Aminopeptidase</keyword>
<evidence type="ECO:0000256" key="1">
    <source>
        <dbReference type="ARBA" id="ARBA00001335"/>
    </source>
</evidence>
<accession>A0A0M3JFE7</accession>
<dbReference type="GO" id="GO:0008270">
    <property type="term" value="F:zinc ion binding"/>
    <property type="evidence" value="ECO:0007669"/>
    <property type="project" value="InterPro"/>
</dbReference>
<comment type="catalytic activity">
    <reaction evidence="1">
        <text>Release of an N-terminal aspartate or glutamate from a peptide, with a preference for aspartate.</text>
        <dbReference type="EC" id="3.4.11.21"/>
    </reaction>
</comment>
<dbReference type="EC" id="3.4.11.21" evidence="5"/>
<evidence type="ECO:0000256" key="7">
    <source>
        <dbReference type="ARBA" id="ARBA00022438"/>
    </source>
</evidence>
<dbReference type="PRINTS" id="PR00932">
    <property type="entry name" value="AMINO1PTASE"/>
</dbReference>
<evidence type="ECO:0000256" key="13">
    <source>
        <dbReference type="RuleBase" id="RU004386"/>
    </source>
</evidence>
<dbReference type="SUPFAM" id="SSF53187">
    <property type="entry name" value="Zn-dependent exopeptidases"/>
    <property type="match status" value="1"/>
</dbReference>
<evidence type="ECO:0000313" key="15">
    <source>
        <dbReference type="Proteomes" id="UP000267096"/>
    </source>
</evidence>
<evidence type="ECO:0000256" key="5">
    <source>
        <dbReference type="ARBA" id="ARBA00011965"/>
    </source>
</evidence>
<keyword evidence="12 13" id="KW-0482">Metalloprotease</keyword>
<dbReference type="GO" id="GO:0004177">
    <property type="term" value="F:aminopeptidase activity"/>
    <property type="evidence" value="ECO:0007669"/>
    <property type="project" value="UniProtKB-KW"/>
</dbReference>
<evidence type="ECO:0000256" key="2">
    <source>
        <dbReference type="ARBA" id="ARBA00001947"/>
    </source>
</evidence>
<comment type="cofactor">
    <cofactor evidence="2">
        <name>Zn(2+)</name>
        <dbReference type="ChEBI" id="CHEBI:29105"/>
    </cofactor>
</comment>
<sequence length="149" mass="16534">MSTGPLSAEVRKLANEFISFINKAVTPYHAVNESITLLKAAGFEELDERKPWRIEPTGKYFVTKNNTAIIAFAVGGKYKPGNGFSMLSAHTDSPALRVKPISKITSEQFLQVGVTTYGGAIWRTWFDRDLSIAGQVIYRKVRVVLVLVN</sequence>
<dbReference type="PANTHER" id="PTHR28570">
    <property type="entry name" value="ASPARTYL AMINOPEPTIDASE"/>
    <property type="match status" value="1"/>
</dbReference>
<dbReference type="InterPro" id="IPR001948">
    <property type="entry name" value="Peptidase_M18"/>
</dbReference>
<dbReference type="PANTHER" id="PTHR28570:SF3">
    <property type="entry name" value="ASPARTYL AMINOPEPTIDASE"/>
    <property type="match status" value="1"/>
</dbReference>
<keyword evidence="15" id="KW-1185">Reference proteome</keyword>
<dbReference type="Gene3D" id="2.30.250.10">
    <property type="entry name" value="Aminopeptidase i, Domain 2"/>
    <property type="match status" value="1"/>
</dbReference>
<evidence type="ECO:0000313" key="16">
    <source>
        <dbReference type="WBParaSite" id="ASIM_0000634801-mRNA-1"/>
    </source>
</evidence>
<dbReference type="GO" id="GO:0006508">
    <property type="term" value="P:proteolysis"/>
    <property type="evidence" value="ECO:0007669"/>
    <property type="project" value="UniProtKB-KW"/>
</dbReference>
<dbReference type="InterPro" id="IPR023358">
    <property type="entry name" value="Peptidase_M18_dom2"/>
</dbReference>
<evidence type="ECO:0000256" key="3">
    <source>
        <dbReference type="ARBA" id="ARBA00008290"/>
    </source>
</evidence>
<keyword evidence="10 13" id="KW-0378">Hydrolase</keyword>
<evidence type="ECO:0000256" key="11">
    <source>
        <dbReference type="ARBA" id="ARBA00022833"/>
    </source>
</evidence>
<dbReference type="AlphaFoldDB" id="A0A0M3JFE7"/>
<evidence type="ECO:0000313" key="14">
    <source>
        <dbReference type="EMBL" id="VDK26560.1"/>
    </source>
</evidence>
<dbReference type="EMBL" id="UYRR01012916">
    <property type="protein sequence ID" value="VDK26560.1"/>
    <property type="molecule type" value="Genomic_DNA"/>
</dbReference>
<reference evidence="14 15" key="2">
    <citation type="submission" date="2018-11" db="EMBL/GenBank/DDBJ databases">
        <authorList>
            <consortium name="Pathogen Informatics"/>
        </authorList>
    </citation>
    <scope>NUCLEOTIDE SEQUENCE [LARGE SCALE GENOMIC DNA]</scope>
</reference>
<dbReference type="SUPFAM" id="SSF101821">
    <property type="entry name" value="Aminopeptidase/glucanase lid domain"/>
    <property type="match status" value="1"/>
</dbReference>
<dbReference type="GO" id="GO:0005737">
    <property type="term" value="C:cytoplasm"/>
    <property type="evidence" value="ECO:0007669"/>
    <property type="project" value="UniProtKB-ARBA"/>
</dbReference>
<evidence type="ECO:0000256" key="8">
    <source>
        <dbReference type="ARBA" id="ARBA00022670"/>
    </source>
</evidence>
<dbReference type="Proteomes" id="UP000267096">
    <property type="component" value="Unassembled WGS sequence"/>
</dbReference>
<dbReference type="Pfam" id="PF02127">
    <property type="entry name" value="Peptidase_M18"/>
    <property type="match status" value="1"/>
</dbReference>
<comment type="subunit">
    <text evidence="4">Tetrahedron-shaped homododecamer built from six homodimers.</text>
</comment>
<evidence type="ECO:0000256" key="9">
    <source>
        <dbReference type="ARBA" id="ARBA00022723"/>
    </source>
</evidence>
<evidence type="ECO:0000256" key="4">
    <source>
        <dbReference type="ARBA" id="ARBA00011395"/>
    </source>
</evidence>
<reference evidence="16" key="1">
    <citation type="submission" date="2017-02" db="UniProtKB">
        <authorList>
            <consortium name="WormBaseParasite"/>
        </authorList>
    </citation>
    <scope>IDENTIFICATION</scope>
</reference>
<dbReference type="Gene3D" id="3.40.630.10">
    <property type="entry name" value="Zn peptidases"/>
    <property type="match status" value="1"/>
</dbReference>
<gene>
    <name evidence="14" type="ORF">ASIM_LOCUS6127</name>
</gene>
<keyword evidence="11 13" id="KW-0862">Zinc</keyword>
<keyword evidence="9 13" id="KW-0479">Metal-binding</keyword>
<proteinExistence type="inferred from homology"/>
<dbReference type="WBParaSite" id="ASIM_0000634801-mRNA-1">
    <property type="protein sequence ID" value="ASIM_0000634801-mRNA-1"/>
    <property type="gene ID" value="ASIM_0000634801"/>
</dbReference>
<dbReference type="GO" id="GO:0008237">
    <property type="term" value="F:metallopeptidase activity"/>
    <property type="evidence" value="ECO:0007669"/>
    <property type="project" value="UniProtKB-KW"/>
</dbReference>
<evidence type="ECO:0000256" key="12">
    <source>
        <dbReference type="ARBA" id="ARBA00023049"/>
    </source>
</evidence>
<organism evidence="16">
    <name type="scientific">Anisakis simplex</name>
    <name type="common">Herring worm</name>
    <dbReference type="NCBI Taxonomy" id="6269"/>
    <lineage>
        <taxon>Eukaryota</taxon>
        <taxon>Metazoa</taxon>
        <taxon>Ecdysozoa</taxon>
        <taxon>Nematoda</taxon>
        <taxon>Chromadorea</taxon>
        <taxon>Rhabditida</taxon>
        <taxon>Spirurina</taxon>
        <taxon>Ascaridomorpha</taxon>
        <taxon>Ascaridoidea</taxon>
        <taxon>Anisakidae</taxon>
        <taxon>Anisakis</taxon>
        <taxon>Anisakis simplex complex</taxon>
    </lineage>
</organism>
<comment type="similarity">
    <text evidence="3 13">Belongs to the peptidase M18 family.</text>
</comment>
<keyword evidence="8 13" id="KW-0645">Protease</keyword>
<protein>
    <recommendedName>
        <fullName evidence="6">Aspartyl aminopeptidase</fullName>
        <ecNumber evidence="5">3.4.11.21</ecNumber>
    </recommendedName>
</protein>
<dbReference type="OrthoDB" id="9880441at2759"/>
<name>A0A0M3JFE7_ANISI</name>
<evidence type="ECO:0000256" key="10">
    <source>
        <dbReference type="ARBA" id="ARBA00022801"/>
    </source>
</evidence>
<evidence type="ECO:0000256" key="6">
    <source>
        <dbReference type="ARBA" id="ARBA00015118"/>
    </source>
</evidence>